<keyword evidence="1 6" id="KW-0238">DNA-binding</keyword>
<dbReference type="Gene3D" id="1.10.10.10">
    <property type="entry name" value="Winged helix-like DNA-binding domain superfamily/Winged helix DNA-binding domain"/>
    <property type="match status" value="1"/>
</dbReference>
<dbReference type="Proteomes" id="UP000435837">
    <property type="component" value="Unassembled WGS sequence"/>
</dbReference>
<evidence type="ECO:0000256" key="1">
    <source>
        <dbReference type="ARBA" id="ARBA00023125"/>
    </source>
</evidence>
<dbReference type="InterPro" id="IPR036388">
    <property type="entry name" value="WH-like_DNA-bd_sf"/>
</dbReference>
<dbReference type="CDD" id="cd06170">
    <property type="entry name" value="LuxR_C_like"/>
    <property type="match status" value="1"/>
</dbReference>
<dbReference type="PANTHER" id="PTHR43214:SF42">
    <property type="entry name" value="TRANSCRIPTIONAL REGULATORY PROTEIN DESR"/>
    <property type="match status" value="1"/>
</dbReference>
<proteinExistence type="predicted"/>
<dbReference type="InterPro" id="IPR039420">
    <property type="entry name" value="WalR-like"/>
</dbReference>
<sequence>MLPDGCPGADAADRRAHDARPDGRETRGLIDVCPAAAGHLPAGGDLPMLAVKILLAEDVHMIRGALIALLELEPDLRVIASVDRGDKIVEAALASRPDVAVVDIDLPGIDGLTAAAELHQRLPDCRTLILTSLGRPGTLRRALASQVTGFLLKDAPPDQLAQAVRSVAAGRRVIDPQLALAAWDSPENPLSPRELEVLRLAARGADAAEIAGCLFLSQGTVRNYLTAIVAKLNARNRIDAVRIAEEAGWIP</sequence>
<dbReference type="GO" id="GO:0006355">
    <property type="term" value="P:regulation of DNA-templated transcription"/>
    <property type="evidence" value="ECO:0007669"/>
    <property type="project" value="InterPro"/>
</dbReference>
<name>A0A640S534_9ACTN</name>
<dbReference type="PROSITE" id="PS00622">
    <property type="entry name" value="HTH_LUXR_1"/>
    <property type="match status" value="1"/>
</dbReference>
<dbReference type="EMBL" id="BLIN01000003">
    <property type="protein sequence ID" value="GFE06359.1"/>
    <property type="molecule type" value="Genomic_DNA"/>
</dbReference>
<dbReference type="Pfam" id="PF00196">
    <property type="entry name" value="GerE"/>
    <property type="match status" value="1"/>
</dbReference>
<gene>
    <name evidence="6" type="primary">desR</name>
    <name evidence="6" type="ORF">Scani_26270</name>
</gene>
<evidence type="ECO:0000313" key="7">
    <source>
        <dbReference type="Proteomes" id="UP000435837"/>
    </source>
</evidence>
<dbReference type="PROSITE" id="PS50110">
    <property type="entry name" value="RESPONSE_REGULATORY"/>
    <property type="match status" value="1"/>
</dbReference>
<dbReference type="Gene3D" id="3.40.50.2300">
    <property type="match status" value="1"/>
</dbReference>
<dbReference type="PROSITE" id="PS50043">
    <property type="entry name" value="HTH_LUXR_2"/>
    <property type="match status" value="1"/>
</dbReference>
<dbReference type="GO" id="GO:0000160">
    <property type="term" value="P:phosphorelay signal transduction system"/>
    <property type="evidence" value="ECO:0007669"/>
    <property type="project" value="InterPro"/>
</dbReference>
<dbReference type="InterPro" id="IPR011006">
    <property type="entry name" value="CheY-like_superfamily"/>
</dbReference>
<dbReference type="SUPFAM" id="SSF52172">
    <property type="entry name" value="CheY-like"/>
    <property type="match status" value="1"/>
</dbReference>
<organism evidence="6 7">
    <name type="scientific">Streptomyces caniferus</name>
    <dbReference type="NCBI Taxonomy" id="285557"/>
    <lineage>
        <taxon>Bacteria</taxon>
        <taxon>Bacillati</taxon>
        <taxon>Actinomycetota</taxon>
        <taxon>Actinomycetes</taxon>
        <taxon>Kitasatosporales</taxon>
        <taxon>Streptomycetaceae</taxon>
        <taxon>Streptomyces</taxon>
    </lineage>
</organism>
<dbReference type="GO" id="GO:0003677">
    <property type="term" value="F:DNA binding"/>
    <property type="evidence" value="ECO:0007669"/>
    <property type="project" value="UniProtKB-KW"/>
</dbReference>
<accession>A0A640S534</accession>
<evidence type="ECO:0000256" key="2">
    <source>
        <dbReference type="PROSITE-ProRule" id="PRU00169"/>
    </source>
</evidence>
<protein>
    <submittedName>
        <fullName evidence="6">DNA-binding response regulator</fullName>
    </submittedName>
</protein>
<dbReference type="SMART" id="SM00448">
    <property type="entry name" value="REC"/>
    <property type="match status" value="1"/>
</dbReference>
<evidence type="ECO:0000259" key="4">
    <source>
        <dbReference type="PROSITE" id="PS50043"/>
    </source>
</evidence>
<dbReference type="InterPro" id="IPR001789">
    <property type="entry name" value="Sig_transdc_resp-reg_receiver"/>
</dbReference>
<comment type="caution">
    <text evidence="6">The sequence shown here is derived from an EMBL/GenBank/DDBJ whole genome shotgun (WGS) entry which is preliminary data.</text>
</comment>
<dbReference type="SMART" id="SM00421">
    <property type="entry name" value="HTH_LUXR"/>
    <property type="match status" value="1"/>
</dbReference>
<reference evidence="6 7" key="1">
    <citation type="submission" date="2019-12" db="EMBL/GenBank/DDBJ databases">
        <title>Whole genome shotgun sequence of Streptomyces caniferus NBRC 15389.</title>
        <authorList>
            <person name="Ichikawa N."/>
            <person name="Kimura A."/>
            <person name="Kitahashi Y."/>
            <person name="Komaki H."/>
            <person name="Tamura T."/>
        </authorList>
    </citation>
    <scope>NUCLEOTIDE SEQUENCE [LARGE SCALE GENOMIC DNA]</scope>
    <source>
        <strain evidence="6 7">NBRC 15389</strain>
    </source>
</reference>
<dbReference type="PRINTS" id="PR00038">
    <property type="entry name" value="HTHLUXR"/>
</dbReference>
<keyword evidence="2" id="KW-0597">Phosphoprotein</keyword>
<dbReference type="AlphaFoldDB" id="A0A640S534"/>
<dbReference type="InterPro" id="IPR000792">
    <property type="entry name" value="Tscrpt_reg_LuxR_C"/>
</dbReference>
<evidence type="ECO:0000259" key="5">
    <source>
        <dbReference type="PROSITE" id="PS50110"/>
    </source>
</evidence>
<evidence type="ECO:0000313" key="6">
    <source>
        <dbReference type="EMBL" id="GFE06359.1"/>
    </source>
</evidence>
<feature type="compositionally biased region" description="Basic and acidic residues" evidence="3">
    <location>
        <begin position="11"/>
        <end position="25"/>
    </location>
</feature>
<evidence type="ECO:0000256" key="3">
    <source>
        <dbReference type="SAM" id="MobiDB-lite"/>
    </source>
</evidence>
<feature type="region of interest" description="Disordered" evidence="3">
    <location>
        <begin position="1"/>
        <end position="25"/>
    </location>
</feature>
<dbReference type="Pfam" id="PF00072">
    <property type="entry name" value="Response_reg"/>
    <property type="match status" value="1"/>
</dbReference>
<feature type="modified residue" description="4-aspartylphosphate" evidence="2">
    <location>
        <position position="103"/>
    </location>
</feature>
<feature type="domain" description="HTH luxR-type" evidence="4">
    <location>
        <begin position="183"/>
        <end position="248"/>
    </location>
</feature>
<dbReference type="SUPFAM" id="SSF46894">
    <property type="entry name" value="C-terminal effector domain of the bipartite response regulators"/>
    <property type="match status" value="1"/>
</dbReference>
<feature type="domain" description="Response regulatory" evidence="5">
    <location>
        <begin position="52"/>
        <end position="168"/>
    </location>
</feature>
<dbReference type="InterPro" id="IPR016032">
    <property type="entry name" value="Sig_transdc_resp-reg_C-effctor"/>
</dbReference>
<dbReference type="PANTHER" id="PTHR43214">
    <property type="entry name" value="TWO-COMPONENT RESPONSE REGULATOR"/>
    <property type="match status" value="1"/>
</dbReference>